<sequence>MTQEPRTTSDDMDEPLSGATPSSDTRQQNLDAKEKQTHEASENALPSSQDKNPIPPDSTRR</sequence>
<gene>
    <name evidence="2" type="ORF">AWB72_02286</name>
</gene>
<proteinExistence type="predicted"/>
<evidence type="ECO:0000313" key="3">
    <source>
        <dbReference type="Proteomes" id="UP000198263"/>
    </source>
</evidence>
<evidence type="ECO:0000256" key="1">
    <source>
        <dbReference type="SAM" id="MobiDB-lite"/>
    </source>
</evidence>
<feature type="region of interest" description="Disordered" evidence="1">
    <location>
        <begin position="1"/>
        <end position="61"/>
    </location>
</feature>
<accession>A0A658QWF9</accession>
<keyword evidence="3" id="KW-1185">Reference proteome</keyword>
<feature type="compositionally biased region" description="Polar residues" evidence="1">
    <location>
        <begin position="19"/>
        <end position="30"/>
    </location>
</feature>
<comment type="caution">
    <text evidence="2">The sequence shown here is derived from an EMBL/GenBank/DDBJ whole genome shotgun (WGS) entry which is preliminary data.</text>
</comment>
<reference evidence="2 3" key="1">
    <citation type="submission" date="2016-01" db="EMBL/GenBank/DDBJ databases">
        <authorList>
            <person name="Peeters C."/>
        </authorList>
    </citation>
    <scope>NUCLEOTIDE SEQUENCE [LARGE SCALE GENOMIC DNA]</scope>
    <source>
        <strain evidence="2">LMG 29315</strain>
    </source>
</reference>
<organism evidence="2 3">
    <name type="scientific">Caballeronia concitans</name>
    <dbReference type="NCBI Taxonomy" id="1777133"/>
    <lineage>
        <taxon>Bacteria</taxon>
        <taxon>Pseudomonadati</taxon>
        <taxon>Pseudomonadota</taxon>
        <taxon>Betaproteobacteria</taxon>
        <taxon>Burkholderiales</taxon>
        <taxon>Burkholderiaceae</taxon>
        <taxon>Caballeronia</taxon>
    </lineage>
</organism>
<dbReference type="EMBL" id="FCNV02000003">
    <property type="protein sequence ID" value="SAL28293.1"/>
    <property type="molecule type" value="Genomic_DNA"/>
</dbReference>
<dbReference type="RefSeq" id="WP_040052273.1">
    <property type="nucleotide sequence ID" value="NZ_FCNV02000003.1"/>
</dbReference>
<dbReference type="AlphaFoldDB" id="A0A658QWF9"/>
<protein>
    <submittedName>
        <fullName evidence="2">Uncharacterized protein</fullName>
    </submittedName>
</protein>
<feature type="compositionally biased region" description="Basic and acidic residues" evidence="1">
    <location>
        <begin position="31"/>
        <end position="41"/>
    </location>
</feature>
<dbReference type="Proteomes" id="UP000198263">
    <property type="component" value="Unassembled WGS sequence"/>
</dbReference>
<name>A0A658QWF9_9BURK</name>
<evidence type="ECO:0000313" key="2">
    <source>
        <dbReference type="EMBL" id="SAL28293.1"/>
    </source>
</evidence>
<dbReference type="OrthoDB" id="9134850at2"/>